<dbReference type="Proteomes" id="UP000193355">
    <property type="component" value="Unassembled WGS sequence"/>
</dbReference>
<dbReference type="HAMAP" id="MF_00787">
    <property type="entry name" value="CbiD"/>
    <property type="match status" value="1"/>
</dbReference>
<dbReference type="SUPFAM" id="SSF111342">
    <property type="entry name" value="CbiD-like"/>
    <property type="match status" value="1"/>
</dbReference>
<dbReference type="STRING" id="561720.SAMN06275492_12523"/>
<dbReference type="Pfam" id="PF01888">
    <property type="entry name" value="CbiD"/>
    <property type="match status" value="1"/>
</dbReference>
<keyword evidence="2 5" id="KW-0489">Methyltransferase</keyword>
<evidence type="ECO:0000256" key="1">
    <source>
        <dbReference type="ARBA" id="ARBA00022573"/>
    </source>
</evidence>
<dbReference type="PANTHER" id="PTHR35863">
    <property type="entry name" value="COBALT-PRECORRIN-5B C(1)-METHYLTRANSFERASE"/>
    <property type="match status" value="1"/>
</dbReference>
<evidence type="ECO:0000313" key="6">
    <source>
        <dbReference type="EMBL" id="SMG38879.1"/>
    </source>
</evidence>
<evidence type="ECO:0000256" key="3">
    <source>
        <dbReference type="ARBA" id="ARBA00022679"/>
    </source>
</evidence>
<keyword evidence="4 5" id="KW-0949">S-adenosyl-L-methionine</keyword>
<name>A0A1X7KDF3_9BACT</name>
<dbReference type="GO" id="GO:0032259">
    <property type="term" value="P:methylation"/>
    <property type="evidence" value="ECO:0007669"/>
    <property type="project" value="UniProtKB-KW"/>
</dbReference>
<dbReference type="EMBL" id="FXBB01000025">
    <property type="protein sequence ID" value="SMG38879.1"/>
    <property type="molecule type" value="Genomic_DNA"/>
</dbReference>
<dbReference type="PIRSF" id="PIRSF026782">
    <property type="entry name" value="CbiD"/>
    <property type="match status" value="1"/>
</dbReference>
<reference evidence="7" key="1">
    <citation type="submission" date="2017-04" db="EMBL/GenBank/DDBJ databases">
        <authorList>
            <person name="Varghese N."/>
            <person name="Submissions S."/>
        </authorList>
    </citation>
    <scope>NUCLEOTIDE SEQUENCE [LARGE SCALE GENOMIC DNA]</scope>
    <source>
        <strain evidence="7">USBA 82</strain>
    </source>
</reference>
<accession>A0A1X7KDF3</accession>
<dbReference type="InterPro" id="IPR036074">
    <property type="entry name" value="CbiD_sf"/>
</dbReference>
<evidence type="ECO:0000313" key="7">
    <source>
        <dbReference type="Proteomes" id="UP000193355"/>
    </source>
</evidence>
<dbReference type="EC" id="2.1.1.195" evidence="5"/>
<dbReference type="UniPathway" id="UPA00148">
    <property type="reaction ID" value="UER00227"/>
</dbReference>
<dbReference type="OrthoDB" id="6439987at2"/>
<evidence type="ECO:0000256" key="2">
    <source>
        <dbReference type="ARBA" id="ARBA00022603"/>
    </source>
</evidence>
<keyword evidence="7" id="KW-1185">Reference proteome</keyword>
<dbReference type="RefSeq" id="WP_085545084.1">
    <property type="nucleotide sequence ID" value="NZ_FXBB01000025.1"/>
</dbReference>
<keyword evidence="1 5" id="KW-0169">Cobalamin biosynthesis</keyword>
<sequence>MMDPLEKLGKVGDLQRGFTSGTSAQAAVKGAAIMAVTGVSVEYVEVTLPNGEDIEIPLTDLNAGPGWGSCCVVKRSGDDPDVTDGHRFCATVRVTDEEGVTLKGGVGVGKVTKQGLPVQPGEWAINPTPRRMMERDLSCLVPEGKGLEAMIWVPDGEELAKKTWNPRLGIEGGISIIGTTGVVEPKSTAAWEASIDLYVKVAAKEAGDGPMYLPLGYIGERLLSERYSIDLGKTVKTGDKVGYTLERCRAEGIKKALVVGHIGKLSKVAAGIFDTNYRSGDGRLETIAAWAGACGASAETVREILDLKLAEAAVAILQREGLDEALYHLARRSGERMADLLDQKMEIGVILTDLAGNVLSVWPEGLLEEERWKKFTS</sequence>
<dbReference type="GO" id="GO:0019251">
    <property type="term" value="P:anaerobic cobalamin biosynthetic process"/>
    <property type="evidence" value="ECO:0007669"/>
    <property type="project" value="UniProtKB-UniRule"/>
</dbReference>
<comment type="pathway">
    <text evidence="5">Cofactor biosynthesis; adenosylcobalamin biosynthesis; cob(II)yrinate a,c-diamide from sirohydrochlorin (anaerobic route): step 6/10.</text>
</comment>
<comment type="catalytic activity">
    <reaction evidence="5">
        <text>Co-precorrin-5B + S-adenosyl-L-methionine = Co-precorrin-6A + S-adenosyl-L-homocysteine</text>
        <dbReference type="Rhea" id="RHEA:26285"/>
        <dbReference type="ChEBI" id="CHEBI:57856"/>
        <dbReference type="ChEBI" id="CHEBI:59789"/>
        <dbReference type="ChEBI" id="CHEBI:60063"/>
        <dbReference type="ChEBI" id="CHEBI:60064"/>
        <dbReference type="EC" id="2.1.1.195"/>
    </reaction>
</comment>
<dbReference type="Gene3D" id="3.30.2110.10">
    <property type="entry name" value="CbiD-like"/>
    <property type="match status" value="1"/>
</dbReference>
<comment type="similarity">
    <text evidence="5">Belongs to the CbiD family.</text>
</comment>
<protein>
    <recommendedName>
        <fullName evidence="5">Cobalt-precorrin-5B C(1)-methyltransferase</fullName>
        <ecNumber evidence="5">2.1.1.195</ecNumber>
    </recommendedName>
    <alternativeName>
        <fullName evidence="5">Cobalt-precorrin-6A synthase</fullName>
    </alternativeName>
</protein>
<dbReference type="AlphaFoldDB" id="A0A1X7KDF3"/>
<proteinExistence type="inferred from homology"/>
<dbReference type="InterPro" id="IPR002748">
    <property type="entry name" value="CbiD"/>
</dbReference>
<dbReference type="GO" id="GO:0043780">
    <property type="term" value="F:cobalt-precorrin-5B C1-methyltransferase activity"/>
    <property type="evidence" value="ECO:0007669"/>
    <property type="project" value="RHEA"/>
</dbReference>
<dbReference type="PANTHER" id="PTHR35863:SF1">
    <property type="entry name" value="COBALT-PRECORRIN-5B C(1)-METHYLTRANSFERASE"/>
    <property type="match status" value="1"/>
</dbReference>
<keyword evidence="3 5" id="KW-0808">Transferase</keyword>
<gene>
    <name evidence="5" type="primary">cbiD</name>
    <name evidence="6" type="ORF">SAMN06275492_12523</name>
</gene>
<evidence type="ECO:0000256" key="4">
    <source>
        <dbReference type="ARBA" id="ARBA00022691"/>
    </source>
</evidence>
<dbReference type="NCBIfam" id="TIGR00312">
    <property type="entry name" value="cbiD"/>
    <property type="match status" value="1"/>
</dbReference>
<evidence type="ECO:0000256" key="5">
    <source>
        <dbReference type="HAMAP-Rule" id="MF_00787"/>
    </source>
</evidence>
<comment type="function">
    <text evidence="5">Catalyzes the methylation of C-1 in cobalt-precorrin-5B to form cobalt-precorrin-6A.</text>
</comment>
<organism evidence="6 7">
    <name type="scientific">Dethiosulfovibrio salsuginis</name>
    <dbReference type="NCBI Taxonomy" id="561720"/>
    <lineage>
        <taxon>Bacteria</taxon>
        <taxon>Thermotogati</taxon>
        <taxon>Synergistota</taxon>
        <taxon>Synergistia</taxon>
        <taxon>Synergistales</taxon>
        <taxon>Dethiosulfovibrionaceae</taxon>
        <taxon>Dethiosulfovibrio</taxon>
    </lineage>
</organism>